<evidence type="ECO:0000313" key="8">
    <source>
        <dbReference type="EMBL" id="KAF5197145.1"/>
    </source>
</evidence>
<feature type="transmembrane region" description="Helical" evidence="7">
    <location>
        <begin position="85"/>
        <end position="111"/>
    </location>
</feature>
<dbReference type="Proteomes" id="UP000554482">
    <property type="component" value="Unassembled WGS sequence"/>
</dbReference>
<protein>
    <submittedName>
        <fullName evidence="8">Sugar carrier protein a</fullName>
    </submittedName>
</protein>
<proteinExistence type="inferred from homology"/>
<evidence type="ECO:0000256" key="3">
    <source>
        <dbReference type="ARBA" id="ARBA00022448"/>
    </source>
</evidence>
<name>A0A7J6WL24_THATH</name>
<dbReference type="OrthoDB" id="1651023at2759"/>
<keyword evidence="9" id="KW-1185">Reference proteome</keyword>
<dbReference type="InterPro" id="IPR036259">
    <property type="entry name" value="MFS_trans_sf"/>
</dbReference>
<comment type="caution">
    <text evidence="8">The sequence shown here is derived from an EMBL/GenBank/DDBJ whole genome shotgun (WGS) entry which is preliminary data.</text>
</comment>
<organism evidence="8 9">
    <name type="scientific">Thalictrum thalictroides</name>
    <name type="common">Rue-anemone</name>
    <name type="synonym">Anemone thalictroides</name>
    <dbReference type="NCBI Taxonomy" id="46969"/>
    <lineage>
        <taxon>Eukaryota</taxon>
        <taxon>Viridiplantae</taxon>
        <taxon>Streptophyta</taxon>
        <taxon>Embryophyta</taxon>
        <taxon>Tracheophyta</taxon>
        <taxon>Spermatophyta</taxon>
        <taxon>Magnoliopsida</taxon>
        <taxon>Ranunculales</taxon>
        <taxon>Ranunculaceae</taxon>
        <taxon>Thalictroideae</taxon>
        <taxon>Thalictrum</taxon>
    </lineage>
</organism>
<reference evidence="8 9" key="1">
    <citation type="submission" date="2020-06" db="EMBL/GenBank/DDBJ databases">
        <title>Transcriptomic and genomic resources for Thalictrum thalictroides and T. hernandezii: Facilitating candidate gene discovery in an emerging model plant lineage.</title>
        <authorList>
            <person name="Arias T."/>
            <person name="Riano-Pachon D.M."/>
            <person name="Di Stilio V.S."/>
        </authorList>
    </citation>
    <scope>NUCLEOTIDE SEQUENCE [LARGE SCALE GENOMIC DNA]</scope>
    <source>
        <strain evidence="9">cv. WT478/WT964</strain>
        <tissue evidence="8">Leaves</tissue>
    </source>
</reference>
<keyword evidence="6 7" id="KW-0472">Membrane</keyword>
<dbReference type="InterPro" id="IPR045262">
    <property type="entry name" value="STP/PLT_plant"/>
</dbReference>
<comment type="subcellular location">
    <subcellularLocation>
        <location evidence="1">Membrane</location>
    </subcellularLocation>
</comment>
<sequence length="120" mass="13138">MAGGAFVDAESSKRAQFYEYEITGYCILACIVAAFGGALFGYDLGVSGRRFFFFEAGTQMITSMVIVTIILALKFGHGEILAKPYAVTLVIMICAFVAAYGWSWGPLGWLIMNKTRKKPI</sequence>
<feature type="transmembrane region" description="Helical" evidence="7">
    <location>
        <begin position="22"/>
        <end position="40"/>
    </location>
</feature>
<dbReference type="PANTHER" id="PTHR23500:SF14">
    <property type="entry name" value="SUGAR TRANSPORT PROTEIN 14"/>
    <property type="match status" value="1"/>
</dbReference>
<dbReference type="GO" id="GO:0015144">
    <property type="term" value="F:carbohydrate transmembrane transporter activity"/>
    <property type="evidence" value="ECO:0007669"/>
    <property type="project" value="InterPro"/>
</dbReference>
<dbReference type="AlphaFoldDB" id="A0A7J6WL24"/>
<evidence type="ECO:0000256" key="5">
    <source>
        <dbReference type="ARBA" id="ARBA00022989"/>
    </source>
</evidence>
<keyword evidence="5 7" id="KW-1133">Transmembrane helix</keyword>
<dbReference type="InterPro" id="IPR005828">
    <property type="entry name" value="MFS_sugar_transport-like"/>
</dbReference>
<feature type="transmembrane region" description="Helical" evidence="7">
    <location>
        <begin position="52"/>
        <end position="73"/>
    </location>
</feature>
<evidence type="ECO:0000256" key="2">
    <source>
        <dbReference type="ARBA" id="ARBA00010992"/>
    </source>
</evidence>
<dbReference type="Pfam" id="PF00083">
    <property type="entry name" value="Sugar_tr"/>
    <property type="match status" value="1"/>
</dbReference>
<dbReference type="Gene3D" id="1.20.1250.20">
    <property type="entry name" value="MFS general substrate transporter like domains"/>
    <property type="match status" value="1"/>
</dbReference>
<gene>
    <name evidence="8" type="ORF">FRX31_013269</name>
</gene>
<comment type="similarity">
    <text evidence="2">Belongs to the major facilitator superfamily. Sugar transporter (TC 2.A.1.1) family.</text>
</comment>
<evidence type="ECO:0000256" key="6">
    <source>
        <dbReference type="ARBA" id="ARBA00023136"/>
    </source>
</evidence>
<keyword evidence="3" id="KW-0813">Transport</keyword>
<evidence type="ECO:0000313" key="9">
    <source>
        <dbReference type="Proteomes" id="UP000554482"/>
    </source>
</evidence>
<dbReference type="EMBL" id="JABWDY010015062">
    <property type="protein sequence ID" value="KAF5197145.1"/>
    <property type="molecule type" value="Genomic_DNA"/>
</dbReference>
<evidence type="ECO:0000256" key="4">
    <source>
        <dbReference type="ARBA" id="ARBA00022692"/>
    </source>
</evidence>
<keyword evidence="4 7" id="KW-0812">Transmembrane</keyword>
<evidence type="ECO:0000256" key="7">
    <source>
        <dbReference type="SAM" id="Phobius"/>
    </source>
</evidence>
<dbReference type="PANTHER" id="PTHR23500">
    <property type="entry name" value="SOLUTE CARRIER FAMILY 2, FACILITATED GLUCOSE TRANSPORTER"/>
    <property type="match status" value="1"/>
</dbReference>
<evidence type="ECO:0000256" key="1">
    <source>
        <dbReference type="ARBA" id="ARBA00004370"/>
    </source>
</evidence>
<accession>A0A7J6WL24</accession>
<dbReference type="GO" id="GO:0016020">
    <property type="term" value="C:membrane"/>
    <property type="evidence" value="ECO:0007669"/>
    <property type="project" value="UniProtKB-SubCell"/>
</dbReference>